<accession>A0A5S5DS70</accession>
<sequence>MRALFAYILLFFYTVTSTGASVYMHLCHGQKAFITEVAAERNHAPCPVCHHEGGKQATDQQHTNTDCCDDGNNCCQDIRVDLSKGEQNTENAPAQASFLTLSPATLTLHWIVAYFSDTYQPVAGFDPPYKELLAYSNPPYLIHCNFRI</sequence>
<organism evidence="1 2">
    <name type="scientific">Sphingobacterium allocomposti</name>
    <dbReference type="NCBI Taxonomy" id="415956"/>
    <lineage>
        <taxon>Bacteria</taxon>
        <taxon>Pseudomonadati</taxon>
        <taxon>Bacteroidota</taxon>
        <taxon>Sphingobacteriia</taxon>
        <taxon>Sphingobacteriales</taxon>
        <taxon>Sphingobacteriaceae</taxon>
        <taxon>Sphingobacterium</taxon>
    </lineage>
</organism>
<dbReference type="EMBL" id="VNHX01000001">
    <property type="protein sequence ID" value="TYP98615.1"/>
    <property type="molecule type" value="Genomic_DNA"/>
</dbReference>
<dbReference type="OrthoDB" id="710670at2"/>
<comment type="caution">
    <text evidence="1">The sequence shown here is derived from an EMBL/GenBank/DDBJ whole genome shotgun (WGS) entry which is preliminary data.</text>
</comment>
<evidence type="ECO:0000313" key="2">
    <source>
        <dbReference type="Proteomes" id="UP000325105"/>
    </source>
</evidence>
<evidence type="ECO:0000313" key="1">
    <source>
        <dbReference type="EMBL" id="TYP98615.1"/>
    </source>
</evidence>
<dbReference type="Proteomes" id="UP000325105">
    <property type="component" value="Unassembled WGS sequence"/>
</dbReference>
<dbReference type="AlphaFoldDB" id="A0A5S5DS70"/>
<dbReference type="Pfam" id="PF26622">
    <property type="entry name" value="DUF8199"/>
    <property type="match status" value="1"/>
</dbReference>
<name>A0A5S5DS70_9SPHI</name>
<dbReference type="RefSeq" id="WP_148907169.1">
    <property type="nucleotide sequence ID" value="NZ_VNHX01000001.1"/>
</dbReference>
<reference evidence="1 2" key="1">
    <citation type="submission" date="2019-07" db="EMBL/GenBank/DDBJ databases">
        <title>Genomic Encyclopedia of Archaeal and Bacterial Type Strains, Phase II (KMG-II): from individual species to whole genera.</title>
        <authorList>
            <person name="Goeker M."/>
        </authorList>
    </citation>
    <scope>NUCLEOTIDE SEQUENCE [LARGE SCALE GENOMIC DNA]</scope>
    <source>
        <strain evidence="1 2">DSM 18850</strain>
    </source>
</reference>
<dbReference type="InterPro" id="IPR058512">
    <property type="entry name" value="DUF8199"/>
</dbReference>
<proteinExistence type="predicted"/>
<protein>
    <submittedName>
        <fullName evidence="1">Uncharacterized protein</fullName>
    </submittedName>
</protein>
<gene>
    <name evidence="1" type="ORF">BC792_101273</name>
</gene>
<keyword evidence="2" id="KW-1185">Reference proteome</keyword>